<dbReference type="EMBL" id="CM037623">
    <property type="protein sequence ID" value="KAH7988366.1"/>
    <property type="molecule type" value="Genomic_DNA"/>
</dbReference>
<name>A0ACB8E7W8_9SAUR</name>
<protein>
    <submittedName>
        <fullName evidence="1">Translation machinery-associated protein 16</fullName>
    </submittedName>
</protein>
<comment type="caution">
    <text evidence="1">The sequence shown here is derived from an EMBL/GenBank/DDBJ whole genome shotgun (WGS) entry which is preliminary data.</text>
</comment>
<keyword evidence="2" id="KW-1185">Reference proteome</keyword>
<dbReference type="Proteomes" id="UP000827872">
    <property type="component" value="Linkage Group LG10"/>
</dbReference>
<evidence type="ECO:0000313" key="2">
    <source>
        <dbReference type="Proteomes" id="UP000827872"/>
    </source>
</evidence>
<organism evidence="1 2">
    <name type="scientific">Sphaerodactylus townsendi</name>
    <dbReference type="NCBI Taxonomy" id="933632"/>
    <lineage>
        <taxon>Eukaryota</taxon>
        <taxon>Metazoa</taxon>
        <taxon>Chordata</taxon>
        <taxon>Craniata</taxon>
        <taxon>Vertebrata</taxon>
        <taxon>Euteleostomi</taxon>
        <taxon>Lepidosauria</taxon>
        <taxon>Squamata</taxon>
        <taxon>Bifurcata</taxon>
        <taxon>Gekkota</taxon>
        <taxon>Sphaerodactylidae</taxon>
        <taxon>Sphaerodactylus</taxon>
    </lineage>
</organism>
<gene>
    <name evidence="1" type="primary">TMA16</name>
    <name evidence="1" type="ORF">K3G42_015647</name>
</gene>
<accession>A0ACB8E7W8</accession>
<sequence>MTVVVLNYTYFYSLRLEKEKSHLDASKLEYTKTEACDLVENYLHRFSDELEQIELHNSIKGRQARQHSARETVINQTMERERQLYDGYGLE</sequence>
<reference evidence="1" key="1">
    <citation type="submission" date="2021-08" db="EMBL/GenBank/DDBJ databases">
        <title>The first chromosome-level gecko genome reveals the dynamic sex chromosomes of Neotropical dwarf geckos (Sphaerodactylidae: Sphaerodactylus).</title>
        <authorList>
            <person name="Pinto B.J."/>
            <person name="Keating S.E."/>
            <person name="Gamble T."/>
        </authorList>
    </citation>
    <scope>NUCLEOTIDE SEQUENCE</scope>
    <source>
        <strain evidence="1">TG3544</strain>
    </source>
</reference>
<evidence type="ECO:0000313" key="1">
    <source>
        <dbReference type="EMBL" id="KAH7988366.1"/>
    </source>
</evidence>
<proteinExistence type="predicted"/>